<feature type="signal peptide" evidence="1">
    <location>
        <begin position="1"/>
        <end position="19"/>
    </location>
</feature>
<dbReference type="EMBL" id="KI912110">
    <property type="protein sequence ID" value="ETS84808.1"/>
    <property type="molecule type" value="Genomic_DNA"/>
</dbReference>
<name>W3XFD7_PESFW</name>
<dbReference type="AlphaFoldDB" id="W3XFD7"/>
<dbReference type="InterPro" id="IPR029058">
    <property type="entry name" value="AB_hydrolase_fold"/>
</dbReference>
<dbReference type="eggNOG" id="ENOG502SJ2N">
    <property type="taxonomic scope" value="Eukaryota"/>
</dbReference>
<accession>W3XFD7</accession>
<dbReference type="InterPro" id="IPR000073">
    <property type="entry name" value="AB_hydrolase_1"/>
</dbReference>
<dbReference type="KEGG" id="pfy:PFICI_02833"/>
<dbReference type="SUPFAM" id="SSF53474">
    <property type="entry name" value="alpha/beta-Hydrolases"/>
    <property type="match status" value="1"/>
</dbReference>
<gene>
    <name evidence="3" type="ORF">PFICI_02833</name>
</gene>
<dbReference type="Pfam" id="PF12697">
    <property type="entry name" value="Abhydrolase_6"/>
    <property type="match status" value="1"/>
</dbReference>
<feature type="domain" description="AB hydrolase-1" evidence="2">
    <location>
        <begin position="97"/>
        <end position="353"/>
    </location>
</feature>
<evidence type="ECO:0000259" key="2">
    <source>
        <dbReference type="Pfam" id="PF12697"/>
    </source>
</evidence>
<feature type="chain" id="PRO_5004836100" description="AB hydrolase-1 domain-containing protein" evidence="1">
    <location>
        <begin position="20"/>
        <end position="372"/>
    </location>
</feature>
<evidence type="ECO:0000313" key="3">
    <source>
        <dbReference type="EMBL" id="ETS84808.1"/>
    </source>
</evidence>
<dbReference type="InParanoid" id="W3XFD7"/>
<reference evidence="4" key="1">
    <citation type="journal article" date="2015" name="BMC Genomics">
        <title>Genomic and transcriptomic analysis of the endophytic fungus Pestalotiopsis fici reveals its lifestyle and high potential for synthesis of natural products.</title>
        <authorList>
            <person name="Wang X."/>
            <person name="Zhang X."/>
            <person name="Liu L."/>
            <person name="Xiang M."/>
            <person name="Wang W."/>
            <person name="Sun X."/>
            <person name="Che Y."/>
            <person name="Guo L."/>
            <person name="Liu G."/>
            <person name="Guo L."/>
            <person name="Wang C."/>
            <person name="Yin W.B."/>
            <person name="Stadler M."/>
            <person name="Zhang X."/>
            <person name="Liu X."/>
        </authorList>
    </citation>
    <scope>NUCLEOTIDE SEQUENCE [LARGE SCALE GENOMIC DNA]</scope>
    <source>
        <strain evidence="4">W106-1 / CGMCC3.15140</strain>
    </source>
</reference>
<dbReference type="GeneID" id="19267846"/>
<proteinExistence type="predicted"/>
<organism evidence="3 4">
    <name type="scientific">Pestalotiopsis fici (strain W106-1 / CGMCC3.15140)</name>
    <dbReference type="NCBI Taxonomy" id="1229662"/>
    <lineage>
        <taxon>Eukaryota</taxon>
        <taxon>Fungi</taxon>
        <taxon>Dikarya</taxon>
        <taxon>Ascomycota</taxon>
        <taxon>Pezizomycotina</taxon>
        <taxon>Sordariomycetes</taxon>
        <taxon>Xylariomycetidae</taxon>
        <taxon>Amphisphaeriales</taxon>
        <taxon>Sporocadaceae</taxon>
        <taxon>Pestalotiopsis</taxon>
    </lineage>
</organism>
<dbReference type="OMA" id="MAGYITT"/>
<dbReference type="HOGENOM" id="CLU_034763_1_0_1"/>
<dbReference type="Gene3D" id="3.40.50.1820">
    <property type="entry name" value="alpha/beta hydrolase"/>
    <property type="match status" value="1"/>
</dbReference>
<sequence length="372" mass="40023">MAGYITTALLAGFVTTTAARQCQNLTIPIVASARNGVFDLAAPKTNIDVVNFVLDATQPGHNITAELLTGYATVSGNYSIAATYCQPDDGPGTTLQVLTHGVGFDRSYWDFPTNNYNYSYVNQALNRGYSTFAYDRLGIGESSHGDPINEIQSYLEIAALRTLTTMLRESAVPGITANFSKIAHVGHSYGSVETYGLVALDPTISDGIVLTGFSKDPNFIPEFSLGANEILANTFARLSNYVDGYIVTATVSALQADFFSPRDFDPAVLEAAFQTGQPNSIGEVLTMNGAYDAPNPYQGPVMVITGERDVPFCGGNCSATEPSIPEMVQHSFQNATYFDAVIVTGSGHGLNLEYTWPTTYSNILDFIDKHVK</sequence>
<evidence type="ECO:0000256" key="1">
    <source>
        <dbReference type="SAM" id="SignalP"/>
    </source>
</evidence>
<keyword evidence="1" id="KW-0732">Signal</keyword>
<dbReference type="RefSeq" id="XP_007829605.1">
    <property type="nucleotide sequence ID" value="XM_007831414.1"/>
</dbReference>
<dbReference type="OrthoDB" id="190201at2759"/>
<protein>
    <recommendedName>
        <fullName evidence="2">AB hydrolase-1 domain-containing protein</fullName>
    </recommendedName>
</protein>
<dbReference type="Proteomes" id="UP000030651">
    <property type="component" value="Unassembled WGS sequence"/>
</dbReference>
<evidence type="ECO:0000313" key="4">
    <source>
        <dbReference type="Proteomes" id="UP000030651"/>
    </source>
</evidence>
<keyword evidence="4" id="KW-1185">Reference proteome</keyword>